<gene>
    <name evidence="1" type="ORF">RRG08_038591</name>
</gene>
<evidence type="ECO:0000313" key="1">
    <source>
        <dbReference type="EMBL" id="KAK3793086.1"/>
    </source>
</evidence>
<proteinExistence type="predicted"/>
<evidence type="ECO:0000313" key="2">
    <source>
        <dbReference type="Proteomes" id="UP001283361"/>
    </source>
</evidence>
<dbReference type="AlphaFoldDB" id="A0AAE1ATL9"/>
<dbReference type="EMBL" id="JAWDGP010001281">
    <property type="protein sequence ID" value="KAK3793086.1"/>
    <property type="molecule type" value="Genomic_DNA"/>
</dbReference>
<organism evidence="1 2">
    <name type="scientific">Elysia crispata</name>
    <name type="common">lettuce slug</name>
    <dbReference type="NCBI Taxonomy" id="231223"/>
    <lineage>
        <taxon>Eukaryota</taxon>
        <taxon>Metazoa</taxon>
        <taxon>Spiralia</taxon>
        <taxon>Lophotrochozoa</taxon>
        <taxon>Mollusca</taxon>
        <taxon>Gastropoda</taxon>
        <taxon>Heterobranchia</taxon>
        <taxon>Euthyneura</taxon>
        <taxon>Panpulmonata</taxon>
        <taxon>Sacoglossa</taxon>
        <taxon>Placobranchoidea</taxon>
        <taxon>Plakobranchidae</taxon>
        <taxon>Elysia</taxon>
    </lineage>
</organism>
<dbReference type="Proteomes" id="UP001283361">
    <property type="component" value="Unassembled WGS sequence"/>
</dbReference>
<accession>A0AAE1ATL9</accession>
<protein>
    <submittedName>
        <fullName evidence="1">Uncharacterized protein</fullName>
    </submittedName>
</protein>
<comment type="caution">
    <text evidence="1">The sequence shown here is derived from an EMBL/GenBank/DDBJ whole genome shotgun (WGS) entry which is preliminary data.</text>
</comment>
<keyword evidence="2" id="KW-1185">Reference proteome</keyword>
<sequence>MVGFPPHSTVNKCIILGRVEENCYDGMSDSIMGPGYRENQRASEEKKLGRLSFSIGRPVSTLLQIRDYVRCQGKHMECITTLSLVLRRTRLTSPGSNPVGIRSDSGQHCHIIYSFQIPAMLPGSQNDGSPTEF</sequence>
<name>A0AAE1ATL9_9GAST</name>
<reference evidence="1" key="1">
    <citation type="journal article" date="2023" name="G3 (Bethesda)">
        <title>A reference genome for the long-term kleptoplast-retaining sea slug Elysia crispata morphotype clarki.</title>
        <authorList>
            <person name="Eastman K.E."/>
            <person name="Pendleton A.L."/>
            <person name="Shaikh M.A."/>
            <person name="Suttiyut T."/>
            <person name="Ogas R."/>
            <person name="Tomko P."/>
            <person name="Gavelis G."/>
            <person name="Widhalm J.R."/>
            <person name="Wisecaver J.H."/>
        </authorList>
    </citation>
    <scope>NUCLEOTIDE SEQUENCE</scope>
    <source>
        <strain evidence="1">ECLA1</strain>
    </source>
</reference>